<gene>
    <name evidence="2" type="ORF">Pa4123_13040</name>
</gene>
<proteinExistence type="predicted"/>
<protein>
    <submittedName>
        <fullName evidence="2">Uncharacterized protein</fullName>
    </submittedName>
</protein>
<feature type="region of interest" description="Disordered" evidence="1">
    <location>
        <begin position="284"/>
        <end position="310"/>
    </location>
</feature>
<reference evidence="2" key="1">
    <citation type="submission" date="2022-12" db="EMBL/GenBank/DDBJ databases">
        <title>New Phytohabitans aurantiacus sp. RD004123 nov., an actinomycete isolated from soil.</title>
        <authorList>
            <person name="Triningsih D.W."/>
            <person name="Harunari E."/>
            <person name="Igarashi Y."/>
        </authorList>
    </citation>
    <scope>NUCLEOTIDE SEQUENCE</scope>
    <source>
        <strain evidence="2">RD004123</strain>
    </source>
</reference>
<feature type="region of interest" description="Disordered" evidence="1">
    <location>
        <begin position="243"/>
        <end position="265"/>
    </location>
</feature>
<evidence type="ECO:0000256" key="1">
    <source>
        <dbReference type="SAM" id="MobiDB-lite"/>
    </source>
</evidence>
<dbReference type="EMBL" id="BSDI01000005">
    <property type="protein sequence ID" value="GLH96031.1"/>
    <property type="molecule type" value="Genomic_DNA"/>
</dbReference>
<sequence length="310" mass="32207">MMPNVAASETTFMTTALTGTTREPVIRNSSTSIARAVSPMAIGRRPVSRPVRSRRSAASPVTHDRSPGGRSSRIRSTRSHTVPPCGSPRTSNSTMDISGDSGAAGRTRATSGSGRQRDAHSSSARGDVEASTVTLATGGRPNRRTSASATSTPSIDRGRLSTVSRRTEVGSAGAVAASSTADVARATSSGRRCTRPARRAKKPASAPLSGGRIRRAPCRAGRIHLRSRPSRPAVRVRDASIATTAMDMPAMPRADSPGTPNVSIPTSDVATVRALNRMVRPAVAQVRSRAASGGPGTLSSSRYRLTSSSE</sequence>
<keyword evidence="3" id="KW-1185">Reference proteome</keyword>
<feature type="compositionally biased region" description="Basic residues" evidence="1">
    <location>
        <begin position="192"/>
        <end position="202"/>
    </location>
</feature>
<dbReference type="Proteomes" id="UP001144280">
    <property type="component" value="Unassembled WGS sequence"/>
</dbReference>
<accession>A0ABQ5QQ60</accession>
<comment type="caution">
    <text evidence="2">The sequence shown here is derived from an EMBL/GenBank/DDBJ whole genome shotgun (WGS) entry which is preliminary data.</text>
</comment>
<feature type="compositionally biased region" description="Low complexity" evidence="1">
    <location>
        <begin position="297"/>
        <end position="310"/>
    </location>
</feature>
<evidence type="ECO:0000313" key="2">
    <source>
        <dbReference type="EMBL" id="GLH96031.1"/>
    </source>
</evidence>
<organism evidence="2 3">
    <name type="scientific">Phytohabitans aurantiacus</name>
    <dbReference type="NCBI Taxonomy" id="3016789"/>
    <lineage>
        <taxon>Bacteria</taxon>
        <taxon>Bacillati</taxon>
        <taxon>Actinomycetota</taxon>
        <taxon>Actinomycetes</taxon>
        <taxon>Micromonosporales</taxon>
        <taxon>Micromonosporaceae</taxon>
    </lineage>
</organism>
<name>A0ABQ5QQ60_9ACTN</name>
<evidence type="ECO:0000313" key="3">
    <source>
        <dbReference type="Proteomes" id="UP001144280"/>
    </source>
</evidence>
<feature type="compositionally biased region" description="Low complexity" evidence="1">
    <location>
        <begin position="44"/>
        <end position="61"/>
    </location>
</feature>
<feature type="region of interest" description="Disordered" evidence="1">
    <location>
        <begin position="182"/>
        <end position="213"/>
    </location>
</feature>
<feature type="region of interest" description="Disordered" evidence="1">
    <location>
        <begin position="39"/>
        <end position="165"/>
    </location>
</feature>